<dbReference type="Proteomes" id="UP001500724">
    <property type="component" value="Unassembled WGS sequence"/>
</dbReference>
<reference evidence="3" key="1">
    <citation type="journal article" date="2019" name="Int. J. Syst. Evol. Microbiol.">
        <title>The Global Catalogue of Microorganisms (GCM) 10K type strain sequencing project: providing services to taxonomists for standard genome sequencing and annotation.</title>
        <authorList>
            <consortium name="The Broad Institute Genomics Platform"/>
            <consortium name="The Broad Institute Genome Sequencing Center for Infectious Disease"/>
            <person name="Wu L."/>
            <person name="Ma J."/>
        </authorList>
    </citation>
    <scope>NUCLEOTIDE SEQUENCE [LARGE SCALE GENOMIC DNA]</scope>
    <source>
        <strain evidence="3">JCM 10367</strain>
    </source>
</reference>
<evidence type="ECO:0000313" key="2">
    <source>
        <dbReference type="EMBL" id="GAA0661272.1"/>
    </source>
</evidence>
<name>A0ABP3SSB3_9ACTN</name>
<organism evidence="2 3">
    <name type="scientific">Streptomyces thermocarboxydovorans</name>
    <dbReference type="NCBI Taxonomy" id="59298"/>
    <lineage>
        <taxon>Bacteria</taxon>
        <taxon>Bacillati</taxon>
        <taxon>Actinomycetota</taxon>
        <taxon>Actinomycetes</taxon>
        <taxon>Kitasatosporales</taxon>
        <taxon>Streptomycetaceae</taxon>
        <taxon>Streptomyces</taxon>
    </lineage>
</organism>
<gene>
    <name evidence="2" type="ORF">GCM10009535_46000</name>
</gene>
<protein>
    <submittedName>
        <fullName evidence="2">Uncharacterized protein</fullName>
    </submittedName>
</protein>
<evidence type="ECO:0000256" key="1">
    <source>
        <dbReference type="SAM" id="MobiDB-lite"/>
    </source>
</evidence>
<sequence length="113" mass="11522">MVSSTGNVIRVPEPTIVLMVPAPIPAAKTARASQMDKAISFASRVRLPALQVEGPAPIIHEGLTGRTPGGPAAGLDTFCPADGLYSSSRPWTYSPGVVSEDRGADGGSGHGGR</sequence>
<evidence type="ECO:0000313" key="3">
    <source>
        <dbReference type="Proteomes" id="UP001500724"/>
    </source>
</evidence>
<dbReference type="EMBL" id="BAAAGU010000052">
    <property type="protein sequence ID" value="GAA0661272.1"/>
    <property type="molecule type" value="Genomic_DNA"/>
</dbReference>
<keyword evidence="3" id="KW-1185">Reference proteome</keyword>
<proteinExistence type="predicted"/>
<comment type="caution">
    <text evidence="2">The sequence shown here is derived from an EMBL/GenBank/DDBJ whole genome shotgun (WGS) entry which is preliminary data.</text>
</comment>
<feature type="region of interest" description="Disordered" evidence="1">
    <location>
        <begin position="89"/>
        <end position="113"/>
    </location>
</feature>
<accession>A0ABP3SSB3</accession>